<protein>
    <submittedName>
        <fullName evidence="1">Uncharacterized protein</fullName>
    </submittedName>
</protein>
<dbReference type="Proteomes" id="UP000006512">
    <property type="component" value="Unassembled WGS sequence"/>
</dbReference>
<sequence length="66" mass="7067">MYDRTGGFGGSETTMMMGVPVLNKVIAANWIAAARQFAPQVFVPQPSPAFARPVMPKSRSLPKGMA</sequence>
<proteinExistence type="predicted"/>
<dbReference type="HOGENOM" id="CLU_2821770_0_0_5"/>
<accession>F4QIM8</accession>
<organism evidence="1 2">
    <name type="scientific">Asticcacaulis biprosthecium C19</name>
    <dbReference type="NCBI Taxonomy" id="715226"/>
    <lineage>
        <taxon>Bacteria</taxon>
        <taxon>Pseudomonadati</taxon>
        <taxon>Pseudomonadota</taxon>
        <taxon>Alphaproteobacteria</taxon>
        <taxon>Caulobacterales</taxon>
        <taxon>Caulobacteraceae</taxon>
        <taxon>Asticcacaulis</taxon>
    </lineage>
</organism>
<keyword evidence="2" id="KW-1185">Reference proteome</keyword>
<dbReference type="STRING" id="715226.ABI_02180"/>
<evidence type="ECO:0000313" key="2">
    <source>
        <dbReference type="Proteomes" id="UP000006512"/>
    </source>
</evidence>
<dbReference type="AlphaFoldDB" id="F4QIM8"/>
<name>F4QIM8_9CAUL</name>
<evidence type="ECO:0000313" key="1">
    <source>
        <dbReference type="EMBL" id="EGF91787.1"/>
    </source>
</evidence>
<gene>
    <name evidence="1" type="ORF">ABI_02180</name>
</gene>
<dbReference type="EMBL" id="GL883077">
    <property type="protein sequence ID" value="EGF91787.1"/>
    <property type="molecule type" value="Genomic_DNA"/>
</dbReference>
<reference evidence="2" key="1">
    <citation type="submission" date="2011-03" db="EMBL/GenBank/DDBJ databases">
        <title>Draft genome sequence of Brevundimonas diminuta.</title>
        <authorList>
            <person name="Brown P.J.B."/>
            <person name="Buechlein A."/>
            <person name="Hemmerich C."/>
            <person name="Brun Y.V."/>
        </authorList>
    </citation>
    <scope>NUCLEOTIDE SEQUENCE [LARGE SCALE GENOMIC DNA]</scope>
    <source>
        <strain evidence="2">C19</strain>
    </source>
</reference>